<organism evidence="2 3">
    <name type="scientific">Schistocephalus solidus</name>
    <name type="common">Tapeworm</name>
    <dbReference type="NCBI Taxonomy" id="70667"/>
    <lineage>
        <taxon>Eukaryota</taxon>
        <taxon>Metazoa</taxon>
        <taxon>Spiralia</taxon>
        <taxon>Lophotrochozoa</taxon>
        <taxon>Platyhelminthes</taxon>
        <taxon>Cestoda</taxon>
        <taxon>Eucestoda</taxon>
        <taxon>Diphyllobothriidea</taxon>
        <taxon>Diphyllobothriidae</taxon>
        <taxon>Schistocephalus</taxon>
    </lineage>
</organism>
<evidence type="ECO:0000313" key="3">
    <source>
        <dbReference type="Proteomes" id="UP000275846"/>
    </source>
</evidence>
<keyword evidence="3" id="KW-1185">Reference proteome</keyword>
<feature type="region of interest" description="Disordered" evidence="1">
    <location>
        <begin position="43"/>
        <end position="69"/>
    </location>
</feature>
<dbReference type="Proteomes" id="UP000275846">
    <property type="component" value="Unassembled WGS sequence"/>
</dbReference>
<dbReference type="AlphaFoldDB" id="A0A3P7D2A9"/>
<dbReference type="EMBL" id="UYSU01043230">
    <property type="protein sequence ID" value="VDM04250.1"/>
    <property type="molecule type" value="Genomic_DNA"/>
</dbReference>
<dbReference type="OrthoDB" id="10064600at2759"/>
<sequence length="105" mass="11712">MRDYDSFMERLELLKPPESLLFSSTIHPGFSHPLDSLRSSLLNAPRQSQSYSTSSSRPHNGGTSGLPQECLSSDPNLVIPCAQQPGFSIFVLRKNKELLRNLLII</sequence>
<reference evidence="2 3" key="1">
    <citation type="submission" date="2018-11" db="EMBL/GenBank/DDBJ databases">
        <authorList>
            <consortium name="Pathogen Informatics"/>
        </authorList>
    </citation>
    <scope>NUCLEOTIDE SEQUENCE [LARGE SCALE GENOMIC DNA]</scope>
    <source>
        <strain evidence="2 3">NST_G2</strain>
    </source>
</reference>
<proteinExistence type="predicted"/>
<evidence type="ECO:0000256" key="1">
    <source>
        <dbReference type="SAM" id="MobiDB-lite"/>
    </source>
</evidence>
<accession>A0A3P7D2A9</accession>
<evidence type="ECO:0000313" key="2">
    <source>
        <dbReference type="EMBL" id="VDM04250.1"/>
    </source>
</evidence>
<gene>
    <name evidence="2" type="ORF">SSLN_LOCUS17864</name>
</gene>
<feature type="compositionally biased region" description="Low complexity" evidence="1">
    <location>
        <begin position="47"/>
        <end position="56"/>
    </location>
</feature>
<name>A0A3P7D2A9_SCHSO</name>
<protein>
    <submittedName>
        <fullName evidence="2">Uncharacterized protein</fullName>
    </submittedName>
</protein>